<dbReference type="EMBL" id="CP002453">
    <property type="protein sequence ID" value="ADV50464.1"/>
    <property type="molecule type" value="Genomic_DNA"/>
</dbReference>
<dbReference type="KEGG" id="cao:Celal_3192"/>
<sequence length="143" mass="16369">MKKGINLDTAVIEGNLPAGREDAITWGGLYNYEWLCREVSRSRSTYEKRVANSNCIGLTSKEGRNVFLLEIRMGALLSSLYLKYKIVVVGVKSDTKMEYGHIRDSYVRWCERFTLLNYEESRLLDVCCVIYDKDGGRSSDEGF</sequence>
<evidence type="ECO:0000313" key="1">
    <source>
        <dbReference type="EMBL" id="ADV50464.1"/>
    </source>
</evidence>
<dbReference type="Proteomes" id="UP000008634">
    <property type="component" value="Chromosome"/>
</dbReference>
<evidence type="ECO:0000313" key="2">
    <source>
        <dbReference type="Proteomes" id="UP000008634"/>
    </source>
</evidence>
<dbReference type="AlphaFoldDB" id="E6X4X2"/>
<dbReference type="HOGENOM" id="CLU_1802617_0_0_10"/>
<gene>
    <name evidence="1" type="ordered locus">Celal_3192</name>
</gene>
<proteinExistence type="predicted"/>
<accession>E6X4X2</accession>
<protein>
    <submittedName>
        <fullName evidence="1">Uncharacterized protein</fullName>
    </submittedName>
</protein>
<keyword evidence="2" id="KW-1185">Reference proteome</keyword>
<organism evidence="1 2">
    <name type="scientific">Cellulophaga algicola (strain DSM 14237 / IC166 / ACAM 630)</name>
    <dbReference type="NCBI Taxonomy" id="688270"/>
    <lineage>
        <taxon>Bacteria</taxon>
        <taxon>Pseudomonadati</taxon>
        <taxon>Bacteroidota</taxon>
        <taxon>Flavobacteriia</taxon>
        <taxon>Flavobacteriales</taxon>
        <taxon>Flavobacteriaceae</taxon>
        <taxon>Cellulophaga</taxon>
    </lineage>
</organism>
<name>E6X4X2_CELAD</name>
<reference evidence="1 2" key="1">
    <citation type="journal article" date="2010" name="Stand. Genomic Sci.">
        <title>Complete genome sequence of Cellulophaga algicola type strain (IC166).</title>
        <authorList>
            <person name="Abt B."/>
            <person name="Lu M."/>
            <person name="Misra M."/>
            <person name="Han C."/>
            <person name="Nolan M."/>
            <person name="Lucas S."/>
            <person name="Hammon N."/>
            <person name="Deshpande S."/>
            <person name="Cheng J.F."/>
            <person name="Tapia R."/>
            <person name="Goodwin L."/>
            <person name="Pitluck S."/>
            <person name="Liolios K."/>
            <person name="Pagani I."/>
            <person name="Ivanova N."/>
            <person name="Mavromatis K."/>
            <person name="Ovchinikova G."/>
            <person name="Pati A."/>
            <person name="Chen A."/>
            <person name="Palaniappan K."/>
            <person name="Land M."/>
            <person name="Hauser L."/>
            <person name="Chang Y.J."/>
            <person name="Jeffries C.D."/>
            <person name="Detter J.C."/>
            <person name="Brambilla E."/>
            <person name="Rohde M."/>
            <person name="Tindall B.J."/>
            <person name="Goker M."/>
            <person name="Woyke T."/>
            <person name="Bristow J."/>
            <person name="Eisen J.A."/>
            <person name="Markowitz V."/>
            <person name="Hugenholtz P."/>
            <person name="Kyrpides N.C."/>
            <person name="Klenk H.P."/>
            <person name="Lapidus A."/>
        </authorList>
    </citation>
    <scope>NUCLEOTIDE SEQUENCE [LARGE SCALE GENOMIC DNA]</scope>
    <source>
        <strain evidence="2">DSM 14237 / IC166 / ACAM 630</strain>
    </source>
</reference>